<organism evidence="1 2">
    <name type="scientific">Arthrobacter hankyongi</name>
    <dbReference type="NCBI Taxonomy" id="2904801"/>
    <lineage>
        <taxon>Bacteria</taxon>
        <taxon>Bacillati</taxon>
        <taxon>Actinomycetota</taxon>
        <taxon>Actinomycetes</taxon>
        <taxon>Micrococcales</taxon>
        <taxon>Micrococcaceae</taxon>
        <taxon>Arthrobacter</taxon>
    </lineage>
</organism>
<comment type="caution">
    <text evidence="1">The sequence shown here is derived from an EMBL/GenBank/DDBJ whole genome shotgun (WGS) entry which is preliminary data.</text>
</comment>
<evidence type="ECO:0000313" key="2">
    <source>
        <dbReference type="Proteomes" id="UP001165368"/>
    </source>
</evidence>
<sequence>MAEIADMDGQPVIDYTGRDYEGILKALRGQVPRKLPEWQDYLNEADFGNVLLQLFAHLGDVLSYYQDRVANESFLATATTRRSVIEHLRLIGYPMRTAAPAAAMLTILVPAGTRIPEPISLGRGAAFATRSLGDRPSIRFEYTGEASLVLDFRPVDPGDPDGPAAATVPVEEGRLISGEVLGLADGSPDQRYVLAHGGLILPPSGQQAGAGVTLDTTQRGAPPQRWRFRDTLAFSGPADHDFSIDIDENDQATLRFGDGTFGAVPLRGAALAASYRIGGGLVGNVPAAAITSIVNAPALAVLGAKVTNPLPATGGADRETIAHAARHAPSVFRSLHRAVTTADYEELARTFHGVGKVRASAAGWNRVTLYVAPSGGGRGDGKVSDVLELGLKRYLEDKRMLTQIIEVEDVDYVEIFVTAEVGVESYYVREDVRAAVEQAASALLDFEAVGFGETLYLSRFYDAIQSTPGVLFANITEFRAGEPVPFAADGRIGLGENQVPVPPADPGYAAGIKVLLVRQAGS</sequence>
<accession>A0ABS9L6Y3</accession>
<dbReference type="EMBL" id="JAKLTQ010000006">
    <property type="protein sequence ID" value="MCG2622422.1"/>
    <property type="molecule type" value="Genomic_DNA"/>
</dbReference>
<reference evidence="1" key="1">
    <citation type="submission" date="2022-01" db="EMBL/GenBank/DDBJ databases">
        <authorList>
            <person name="Jo J.-H."/>
            <person name="Im W.-T."/>
        </authorList>
    </citation>
    <scope>NUCLEOTIDE SEQUENCE</scope>
    <source>
        <strain evidence="1">I2-34</strain>
    </source>
</reference>
<protein>
    <submittedName>
        <fullName evidence="1">Baseplate J/gp47 family protein</fullName>
    </submittedName>
</protein>
<proteinExistence type="predicted"/>
<name>A0ABS9L6Y3_9MICC</name>
<dbReference type="RefSeq" id="WP_237820691.1">
    <property type="nucleotide sequence ID" value="NZ_JAKLTQ010000006.1"/>
</dbReference>
<keyword evidence="2" id="KW-1185">Reference proteome</keyword>
<gene>
    <name evidence="1" type="ORF">LVY72_10910</name>
</gene>
<evidence type="ECO:0000313" key="1">
    <source>
        <dbReference type="EMBL" id="MCG2622422.1"/>
    </source>
</evidence>
<dbReference type="Proteomes" id="UP001165368">
    <property type="component" value="Unassembled WGS sequence"/>
</dbReference>